<dbReference type="InterPro" id="IPR035472">
    <property type="entry name" value="RpiR-like_SIS"/>
</dbReference>
<evidence type="ECO:0000256" key="4">
    <source>
        <dbReference type="ARBA" id="ARBA00023015"/>
    </source>
</evidence>
<dbReference type="PANTHER" id="PTHR30514">
    <property type="entry name" value="GLUCOKINASE"/>
    <property type="match status" value="1"/>
</dbReference>
<dbReference type="PROSITE" id="PS51071">
    <property type="entry name" value="HTH_RPIR"/>
    <property type="match status" value="1"/>
</dbReference>
<feature type="domain" description="HTH rpiR-type" evidence="8">
    <location>
        <begin position="105"/>
        <end position="181"/>
    </location>
</feature>
<dbReference type="InterPro" id="IPR036388">
    <property type="entry name" value="WH-like_DNA-bd_sf"/>
</dbReference>
<dbReference type="GO" id="GO:0006096">
    <property type="term" value="P:glycolytic process"/>
    <property type="evidence" value="ECO:0007669"/>
    <property type="project" value="UniProtKB-KW"/>
</dbReference>
<dbReference type="Proteomes" id="UP000494201">
    <property type="component" value="Unassembled WGS sequence"/>
</dbReference>
<gene>
    <name evidence="10" type="ORF">BAN20980_03165</name>
</gene>
<proteinExistence type="predicted"/>
<dbReference type="GO" id="GO:0003677">
    <property type="term" value="F:DNA binding"/>
    <property type="evidence" value="ECO:0007669"/>
    <property type="project" value="UniProtKB-KW"/>
</dbReference>
<keyword evidence="5" id="KW-0238">DNA-binding</keyword>
<dbReference type="SUPFAM" id="SSF53697">
    <property type="entry name" value="SIS domain"/>
    <property type="match status" value="1"/>
</dbReference>
<dbReference type="InterPro" id="IPR001347">
    <property type="entry name" value="SIS_dom"/>
</dbReference>
<keyword evidence="6" id="KW-0324">Glycolysis</keyword>
<keyword evidence="7" id="KW-0804">Transcription</keyword>
<accession>A0A6P2GB36</accession>
<evidence type="ECO:0000256" key="1">
    <source>
        <dbReference type="ARBA" id="ARBA00004167"/>
    </source>
</evidence>
<evidence type="ECO:0000256" key="6">
    <source>
        <dbReference type="ARBA" id="ARBA00023152"/>
    </source>
</evidence>
<dbReference type="Gene3D" id="1.10.10.10">
    <property type="entry name" value="Winged helix-like DNA-binding domain superfamily/Winged helix DNA-binding domain"/>
    <property type="match status" value="1"/>
</dbReference>
<dbReference type="AlphaFoldDB" id="A0A6P2GB36"/>
<dbReference type="Pfam" id="PF01380">
    <property type="entry name" value="SIS"/>
    <property type="match status" value="1"/>
</dbReference>
<keyword evidence="4" id="KW-0805">Transcription regulation</keyword>
<evidence type="ECO:0000313" key="11">
    <source>
        <dbReference type="Proteomes" id="UP000494201"/>
    </source>
</evidence>
<organism evidence="10 11">
    <name type="scientific">Burkholderia anthina</name>
    <dbReference type="NCBI Taxonomy" id="179879"/>
    <lineage>
        <taxon>Bacteria</taxon>
        <taxon>Pseudomonadati</taxon>
        <taxon>Pseudomonadota</taxon>
        <taxon>Betaproteobacteria</taxon>
        <taxon>Burkholderiales</taxon>
        <taxon>Burkholderiaceae</taxon>
        <taxon>Burkholderia</taxon>
        <taxon>Burkholderia cepacia complex</taxon>
    </lineage>
</organism>
<evidence type="ECO:0000256" key="2">
    <source>
        <dbReference type="ARBA" id="ARBA00022692"/>
    </source>
</evidence>
<feature type="domain" description="SIS" evidence="9">
    <location>
        <begin position="225"/>
        <end position="364"/>
    </location>
</feature>
<dbReference type="InterPro" id="IPR000281">
    <property type="entry name" value="HTH_RpiR"/>
</dbReference>
<keyword evidence="3" id="KW-0472">Membrane</keyword>
<dbReference type="PANTHER" id="PTHR30514:SF1">
    <property type="entry name" value="HTH-TYPE TRANSCRIPTIONAL REGULATOR HEXR-RELATED"/>
    <property type="match status" value="1"/>
</dbReference>
<evidence type="ECO:0000256" key="7">
    <source>
        <dbReference type="ARBA" id="ARBA00023163"/>
    </source>
</evidence>
<evidence type="ECO:0000313" key="10">
    <source>
        <dbReference type="EMBL" id="VVU50449.1"/>
    </source>
</evidence>
<keyword evidence="2" id="KW-0812">Transmembrane</keyword>
<dbReference type="PROSITE" id="PS51464">
    <property type="entry name" value="SIS"/>
    <property type="match status" value="1"/>
</dbReference>
<dbReference type="InterPro" id="IPR009057">
    <property type="entry name" value="Homeodomain-like_sf"/>
</dbReference>
<reference evidence="10 11" key="1">
    <citation type="submission" date="2019-09" db="EMBL/GenBank/DDBJ databases">
        <authorList>
            <person name="Depoorter E."/>
        </authorList>
    </citation>
    <scope>NUCLEOTIDE SEQUENCE [LARGE SCALE GENOMIC DNA]</scope>
    <source>
        <strain evidence="10">LMG 20980</strain>
    </source>
</reference>
<dbReference type="GeneID" id="56501213"/>
<dbReference type="GO" id="GO:0097367">
    <property type="term" value="F:carbohydrate derivative binding"/>
    <property type="evidence" value="ECO:0007669"/>
    <property type="project" value="InterPro"/>
</dbReference>
<dbReference type="CDD" id="cd05013">
    <property type="entry name" value="SIS_RpiR"/>
    <property type="match status" value="1"/>
</dbReference>
<dbReference type="Gene3D" id="3.40.50.10490">
    <property type="entry name" value="Glucose-6-phosphate isomerase like protein, domain 1"/>
    <property type="match status" value="1"/>
</dbReference>
<evidence type="ECO:0000256" key="5">
    <source>
        <dbReference type="ARBA" id="ARBA00023125"/>
    </source>
</evidence>
<name>A0A6P2GB36_9BURK</name>
<comment type="subcellular location">
    <subcellularLocation>
        <location evidence="1">Membrane</location>
        <topology evidence="1">Single-pass membrane protein</topology>
    </subcellularLocation>
</comment>
<protein>
    <submittedName>
        <fullName evidence="10">RpiR family transcriptional regulator</fullName>
    </submittedName>
</protein>
<dbReference type="SUPFAM" id="SSF46689">
    <property type="entry name" value="Homeodomain-like"/>
    <property type="match status" value="1"/>
</dbReference>
<evidence type="ECO:0000259" key="8">
    <source>
        <dbReference type="PROSITE" id="PS51071"/>
    </source>
</evidence>
<dbReference type="GO" id="GO:0016020">
    <property type="term" value="C:membrane"/>
    <property type="evidence" value="ECO:0007669"/>
    <property type="project" value="UniProtKB-SubCell"/>
</dbReference>
<dbReference type="InterPro" id="IPR047640">
    <property type="entry name" value="RpiR-like"/>
</dbReference>
<keyword evidence="3" id="KW-1133">Transmembrane helix</keyword>
<dbReference type="RefSeq" id="WP_239007693.1">
    <property type="nucleotide sequence ID" value="NZ_CABVLY010000011.1"/>
</dbReference>
<sequence length="386" mass="41533">MTGATESGNAALLGRRGADHVPGAYVGARAFSVKRVMANLVRAPGYHHQSVMGASLATGVPAAVWRVNRAPVTRRAGSLRDVRTRSGHPCSVPVRRRRISCVPDYNILEVIDRARPNLRRGSRQVADYILENTHLIAELSLSELARLAQVSEPTVLRFCATVGCSGFKEFKIRAVQSLALGAPATHSVLSGTDTPETVATKIFDYTITSLDWARKKLDFDAIGRAVEILAAALRIEFFGFGASGIVALDAQQKFPLFGVPCIAHQDSHQQFIAASMLKPGDAVVAISNTGATRSLIEVVRTAKDRGAKVVVITGSQGPLTRYCDVAVVAETLENTDVYTPTTSRLAALVIIDILSTSVALRKGETHAREVQDMKRHLADMRTSGVI</sequence>
<dbReference type="Pfam" id="PF01418">
    <property type="entry name" value="HTH_6"/>
    <property type="match status" value="1"/>
</dbReference>
<evidence type="ECO:0000256" key="3">
    <source>
        <dbReference type="ARBA" id="ARBA00022989"/>
    </source>
</evidence>
<dbReference type="GO" id="GO:0003700">
    <property type="term" value="F:DNA-binding transcription factor activity"/>
    <property type="evidence" value="ECO:0007669"/>
    <property type="project" value="InterPro"/>
</dbReference>
<dbReference type="InterPro" id="IPR046348">
    <property type="entry name" value="SIS_dom_sf"/>
</dbReference>
<dbReference type="EMBL" id="CABVLY010000011">
    <property type="protein sequence ID" value="VVU50449.1"/>
    <property type="molecule type" value="Genomic_DNA"/>
</dbReference>
<evidence type="ECO:0000259" key="9">
    <source>
        <dbReference type="PROSITE" id="PS51464"/>
    </source>
</evidence>